<evidence type="ECO:0000313" key="2">
    <source>
        <dbReference type="EMBL" id="TKJ44455.1"/>
    </source>
</evidence>
<dbReference type="AlphaFoldDB" id="A0A532VB91"/>
<comment type="caution">
    <text evidence="2">The sequence shown here is derived from an EMBL/GenBank/DDBJ whole genome shotgun (WGS) entry which is preliminary data.</text>
</comment>
<gene>
    <name evidence="2" type="ORF">CEE36_00525</name>
</gene>
<dbReference type="InterPro" id="IPR025868">
    <property type="entry name" value="Zn_ribbon_dom_put"/>
</dbReference>
<dbReference type="Pfam" id="PF12674">
    <property type="entry name" value="Zn_ribbon_2"/>
    <property type="match status" value="1"/>
</dbReference>
<dbReference type="EMBL" id="NJBO01000001">
    <property type="protein sequence ID" value="TKJ44455.1"/>
    <property type="molecule type" value="Genomic_DNA"/>
</dbReference>
<feature type="domain" description="Putative zinc ribbon" evidence="1">
    <location>
        <begin position="6"/>
        <end position="89"/>
    </location>
</feature>
<organism evidence="2 3">
    <name type="scientific">candidate division TA06 bacterium B3_TA06</name>
    <dbReference type="NCBI Taxonomy" id="2012487"/>
    <lineage>
        <taxon>Bacteria</taxon>
        <taxon>Bacteria division TA06</taxon>
    </lineage>
</organism>
<evidence type="ECO:0000259" key="1">
    <source>
        <dbReference type="Pfam" id="PF12674"/>
    </source>
</evidence>
<evidence type="ECO:0000313" key="3">
    <source>
        <dbReference type="Proteomes" id="UP000317778"/>
    </source>
</evidence>
<proteinExistence type="predicted"/>
<reference evidence="2 3" key="1">
    <citation type="submission" date="2017-06" db="EMBL/GenBank/DDBJ databases">
        <title>Novel microbial phyla capable of carbon fixation and sulfur reduction in deep-sea sediments.</title>
        <authorList>
            <person name="Huang J."/>
            <person name="Baker B."/>
            <person name="Wang Y."/>
        </authorList>
    </citation>
    <scope>NUCLEOTIDE SEQUENCE [LARGE SCALE GENOMIC DNA]</scope>
    <source>
        <strain evidence="2">B3_TA06</strain>
    </source>
</reference>
<name>A0A532VB91_UNCT6</name>
<dbReference type="Proteomes" id="UP000317778">
    <property type="component" value="Unassembled WGS sequence"/>
</dbReference>
<protein>
    <submittedName>
        <fullName evidence="2">Transcriptional regulator</fullName>
    </submittedName>
</protein>
<sequence length="90" mass="10248">MPEGVICQSCLMPMTKPEHFGTEADASQSKEYCTHCYQKGQFTNPEMSMEDMVAYLAPNWGEWTQRPDLTAEQAKPEISGMLSNLKRWKA</sequence>
<accession>A0A532VB91</accession>